<dbReference type="AlphaFoldDB" id="A0A553P2M7"/>
<feature type="region of interest" description="Disordered" evidence="3">
    <location>
        <begin position="33"/>
        <end position="72"/>
    </location>
</feature>
<keyword evidence="4" id="KW-0732">Signal</keyword>
<dbReference type="OrthoDB" id="6428372at2759"/>
<accession>A0A553P2M7</accession>
<keyword evidence="6" id="KW-1185">Reference proteome</keyword>
<dbReference type="Pfam" id="PF00379">
    <property type="entry name" value="Chitin_bind_4"/>
    <property type="match status" value="1"/>
</dbReference>
<evidence type="ECO:0000256" key="2">
    <source>
        <dbReference type="PROSITE-ProRule" id="PRU00497"/>
    </source>
</evidence>
<protein>
    <recommendedName>
        <fullName evidence="7">Cuticle protein</fullName>
    </recommendedName>
</protein>
<evidence type="ECO:0000256" key="3">
    <source>
        <dbReference type="SAM" id="MobiDB-lite"/>
    </source>
</evidence>
<proteinExistence type="predicted"/>
<dbReference type="InterPro" id="IPR000618">
    <property type="entry name" value="Insect_cuticle"/>
</dbReference>
<dbReference type="PROSITE" id="PS51155">
    <property type="entry name" value="CHIT_BIND_RR_2"/>
    <property type="match status" value="1"/>
</dbReference>
<dbReference type="GO" id="GO:0005615">
    <property type="term" value="C:extracellular space"/>
    <property type="evidence" value="ECO:0007669"/>
    <property type="project" value="TreeGrafter"/>
</dbReference>
<feature type="compositionally biased region" description="Pro residues" evidence="3">
    <location>
        <begin position="46"/>
        <end position="65"/>
    </location>
</feature>
<feature type="chain" id="PRO_5021873216" description="Cuticle protein" evidence="4">
    <location>
        <begin position="20"/>
        <end position="294"/>
    </location>
</feature>
<dbReference type="InterPro" id="IPR051217">
    <property type="entry name" value="Insect_Cuticle_Struc_Prot"/>
</dbReference>
<feature type="compositionally biased region" description="Polar residues" evidence="3">
    <location>
        <begin position="252"/>
        <end position="272"/>
    </location>
</feature>
<dbReference type="STRING" id="6832.A0A553P2M7"/>
<reference evidence="5 6" key="1">
    <citation type="journal article" date="2018" name="Nat. Ecol. Evol.">
        <title>Genomic signatures of mitonuclear coevolution across populations of Tigriopus californicus.</title>
        <authorList>
            <person name="Barreto F.S."/>
            <person name="Watson E.T."/>
            <person name="Lima T.G."/>
            <person name="Willett C.S."/>
            <person name="Edmands S."/>
            <person name="Li W."/>
            <person name="Burton R.S."/>
        </authorList>
    </citation>
    <scope>NUCLEOTIDE SEQUENCE [LARGE SCALE GENOMIC DNA]</scope>
    <source>
        <strain evidence="5 6">San Diego</strain>
    </source>
</reference>
<dbReference type="PANTHER" id="PTHR12236:SF79">
    <property type="entry name" value="CUTICULAR PROTEIN 50CB-RELATED"/>
    <property type="match status" value="1"/>
</dbReference>
<dbReference type="PANTHER" id="PTHR12236">
    <property type="entry name" value="STRUCTURAL CONTITUENT OF CUTICLE"/>
    <property type="match status" value="1"/>
</dbReference>
<dbReference type="Proteomes" id="UP000318571">
    <property type="component" value="Chromosome 7"/>
</dbReference>
<dbReference type="OMA" id="FYANEPS"/>
<evidence type="ECO:0000313" key="6">
    <source>
        <dbReference type="Proteomes" id="UP000318571"/>
    </source>
</evidence>
<keyword evidence="1 2" id="KW-0193">Cuticle</keyword>
<dbReference type="GO" id="GO:0042302">
    <property type="term" value="F:structural constituent of cuticle"/>
    <property type="evidence" value="ECO:0007669"/>
    <property type="project" value="UniProtKB-UniRule"/>
</dbReference>
<feature type="signal peptide" evidence="4">
    <location>
        <begin position="1"/>
        <end position="19"/>
    </location>
</feature>
<feature type="compositionally biased region" description="Low complexity" evidence="3">
    <location>
        <begin position="201"/>
        <end position="236"/>
    </location>
</feature>
<feature type="region of interest" description="Disordered" evidence="3">
    <location>
        <begin position="134"/>
        <end position="294"/>
    </location>
</feature>
<dbReference type="EMBL" id="VCGU01000008">
    <property type="protein sequence ID" value="TRY71934.1"/>
    <property type="molecule type" value="Genomic_DNA"/>
</dbReference>
<evidence type="ECO:0008006" key="7">
    <source>
        <dbReference type="Google" id="ProtNLM"/>
    </source>
</evidence>
<dbReference type="GO" id="GO:0031012">
    <property type="term" value="C:extracellular matrix"/>
    <property type="evidence" value="ECO:0007669"/>
    <property type="project" value="TreeGrafter"/>
</dbReference>
<evidence type="ECO:0000256" key="4">
    <source>
        <dbReference type="SAM" id="SignalP"/>
    </source>
</evidence>
<comment type="caution">
    <text evidence="5">The sequence shown here is derived from an EMBL/GenBank/DDBJ whole genome shotgun (WGS) entry which is preliminary data.</text>
</comment>
<feature type="compositionally biased region" description="Pro residues" evidence="3">
    <location>
        <begin position="177"/>
        <end position="200"/>
    </location>
</feature>
<feature type="compositionally biased region" description="Polar residues" evidence="3">
    <location>
        <begin position="164"/>
        <end position="175"/>
    </location>
</feature>
<evidence type="ECO:0000256" key="1">
    <source>
        <dbReference type="ARBA" id="ARBA00022460"/>
    </source>
</evidence>
<gene>
    <name evidence="5" type="ORF">TCAL_11484</name>
</gene>
<sequence length="294" mass="32856">MKAFIATSLLLCASSAVTGQFYANEPSFFRPSYRGARQNEQYPASPAQPTPDPVQPAPRAYPQPQPQYDEPASYAFEWQVQDDYTKNDYGHKENRENTITNGEYFVLLPDGRTQKVTYTVDGYNGYQAEVSYEGEAQYPADAPQRPAYPRPEYRTAASEPKPTYQKSAPTRSYPQPTAAPSPAYPQRSPAPAPASAPAPAPAYSQRTSAPSSAPAPAPSSYQPRYPQSQPQPSIRRYSYKPAPVEKEETVEQDQSPAESQDAEAQNEYQTEEPQVAVEQPTEKPQTYETYYKYF</sequence>
<organism evidence="5 6">
    <name type="scientific">Tigriopus californicus</name>
    <name type="common">Marine copepod</name>
    <dbReference type="NCBI Taxonomy" id="6832"/>
    <lineage>
        <taxon>Eukaryota</taxon>
        <taxon>Metazoa</taxon>
        <taxon>Ecdysozoa</taxon>
        <taxon>Arthropoda</taxon>
        <taxon>Crustacea</taxon>
        <taxon>Multicrustacea</taxon>
        <taxon>Hexanauplia</taxon>
        <taxon>Copepoda</taxon>
        <taxon>Harpacticoida</taxon>
        <taxon>Harpacticidae</taxon>
        <taxon>Tigriopus</taxon>
    </lineage>
</organism>
<name>A0A553P2M7_TIGCA</name>
<evidence type="ECO:0000313" key="5">
    <source>
        <dbReference type="EMBL" id="TRY71934.1"/>
    </source>
</evidence>